<name>A0A4S4N3N0_9APHY</name>
<organism evidence="7 8">
    <name type="scientific">Antrodiella citrinella</name>
    <dbReference type="NCBI Taxonomy" id="2447956"/>
    <lineage>
        <taxon>Eukaryota</taxon>
        <taxon>Fungi</taxon>
        <taxon>Dikarya</taxon>
        <taxon>Basidiomycota</taxon>
        <taxon>Agaricomycotina</taxon>
        <taxon>Agaricomycetes</taxon>
        <taxon>Polyporales</taxon>
        <taxon>Steccherinaceae</taxon>
        <taxon>Antrodiella</taxon>
    </lineage>
</organism>
<dbReference type="Gene3D" id="3.30.40.10">
    <property type="entry name" value="Zinc/RING finger domain, C3HC4 (zinc finger)"/>
    <property type="match status" value="1"/>
</dbReference>
<dbReference type="AlphaFoldDB" id="A0A4S4N3N0"/>
<dbReference type="InterPro" id="IPR001841">
    <property type="entry name" value="Znf_RING"/>
</dbReference>
<feature type="compositionally biased region" description="Low complexity" evidence="5">
    <location>
        <begin position="133"/>
        <end position="142"/>
    </location>
</feature>
<dbReference type="SUPFAM" id="SSF57850">
    <property type="entry name" value="RING/U-box"/>
    <property type="match status" value="1"/>
</dbReference>
<keyword evidence="3" id="KW-0862">Zinc</keyword>
<proteinExistence type="predicted"/>
<feature type="compositionally biased region" description="Polar residues" evidence="5">
    <location>
        <begin position="38"/>
        <end position="52"/>
    </location>
</feature>
<dbReference type="InterPro" id="IPR047134">
    <property type="entry name" value="RNF4"/>
</dbReference>
<dbReference type="InterPro" id="IPR013083">
    <property type="entry name" value="Znf_RING/FYVE/PHD"/>
</dbReference>
<evidence type="ECO:0000313" key="8">
    <source>
        <dbReference type="Proteomes" id="UP000308730"/>
    </source>
</evidence>
<dbReference type="EMBL" id="SGPM01000021">
    <property type="protein sequence ID" value="THH32458.1"/>
    <property type="molecule type" value="Genomic_DNA"/>
</dbReference>
<evidence type="ECO:0000256" key="3">
    <source>
        <dbReference type="ARBA" id="ARBA00022833"/>
    </source>
</evidence>
<evidence type="ECO:0000256" key="5">
    <source>
        <dbReference type="SAM" id="MobiDB-lite"/>
    </source>
</evidence>
<dbReference type="PROSITE" id="PS00518">
    <property type="entry name" value="ZF_RING_1"/>
    <property type="match status" value="1"/>
</dbReference>
<feature type="region of interest" description="Disordered" evidence="5">
    <location>
        <begin position="23"/>
        <end position="52"/>
    </location>
</feature>
<gene>
    <name evidence="7" type="ORF">EUX98_g1739</name>
</gene>
<dbReference type="GO" id="GO:0008270">
    <property type="term" value="F:zinc ion binding"/>
    <property type="evidence" value="ECO:0007669"/>
    <property type="project" value="UniProtKB-KW"/>
</dbReference>
<dbReference type="InterPro" id="IPR017907">
    <property type="entry name" value="Znf_RING_CS"/>
</dbReference>
<dbReference type="Proteomes" id="UP000308730">
    <property type="component" value="Unassembled WGS sequence"/>
</dbReference>
<dbReference type="PANTHER" id="PTHR23041">
    <property type="entry name" value="RING FINGER DOMAIN-CONTAINING"/>
    <property type="match status" value="1"/>
</dbReference>
<evidence type="ECO:0000256" key="1">
    <source>
        <dbReference type="ARBA" id="ARBA00022723"/>
    </source>
</evidence>
<dbReference type="Pfam" id="PF13923">
    <property type="entry name" value="zf-C3HC4_2"/>
    <property type="match status" value="1"/>
</dbReference>
<feature type="region of interest" description="Disordered" evidence="5">
    <location>
        <begin position="124"/>
        <end position="143"/>
    </location>
</feature>
<reference evidence="7 8" key="1">
    <citation type="submission" date="2019-02" db="EMBL/GenBank/DDBJ databases">
        <title>Genome sequencing of the rare red list fungi Antrodiella citrinella (Flaviporus citrinellus).</title>
        <authorList>
            <person name="Buettner E."/>
            <person name="Kellner H."/>
        </authorList>
    </citation>
    <scope>NUCLEOTIDE SEQUENCE [LARGE SCALE GENOMIC DNA]</scope>
    <source>
        <strain evidence="7 8">DSM 108506</strain>
    </source>
</reference>
<feature type="domain" description="RING-type" evidence="6">
    <location>
        <begin position="231"/>
        <end position="269"/>
    </location>
</feature>
<dbReference type="PANTHER" id="PTHR23041:SF78">
    <property type="entry name" value="E3 UBIQUITIN-PROTEIN LIGASE RNF4"/>
    <property type="match status" value="1"/>
</dbReference>
<dbReference type="PROSITE" id="PS50089">
    <property type="entry name" value="ZF_RING_2"/>
    <property type="match status" value="1"/>
</dbReference>
<dbReference type="OrthoDB" id="6333297at2759"/>
<accession>A0A4S4N3N0</accession>
<comment type="caution">
    <text evidence="7">The sequence shown here is derived from an EMBL/GenBank/DDBJ whole genome shotgun (WGS) entry which is preliminary data.</text>
</comment>
<evidence type="ECO:0000259" key="6">
    <source>
        <dbReference type="PROSITE" id="PS50089"/>
    </source>
</evidence>
<protein>
    <recommendedName>
        <fullName evidence="6">RING-type domain-containing protein</fullName>
    </recommendedName>
</protein>
<keyword evidence="2 4" id="KW-0863">Zinc-finger</keyword>
<sequence>MDRFHAPPTPQVVADLVDRASASQDISLDGTPLPAEMNTKNPATLTDGSASGSDVQSWISIASKIESPLDSAHDLSSVVKTPVNGNADTVPEDDDITSLIGSSAFSFTTASLGVVSSTHWQPIQGPASEDVASSESSTRTTTLEVVGSEDDLQQTGDIVSDAEPECSESTLPRITVDHIPAPKALPRAPAQSFTSYVSPTGVTSLNSSVTAQATSTAHTPTPTSPIVGPQCRLCSKGPTSPVTTMCGHVFCHMCIVAELDRNVHCPTCKFPIFVKLDFATT</sequence>
<keyword evidence="1" id="KW-0479">Metal-binding</keyword>
<dbReference type="SMART" id="SM00184">
    <property type="entry name" value="RING"/>
    <property type="match status" value="1"/>
</dbReference>
<evidence type="ECO:0000256" key="2">
    <source>
        <dbReference type="ARBA" id="ARBA00022771"/>
    </source>
</evidence>
<evidence type="ECO:0000256" key="4">
    <source>
        <dbReference type="PROSITE-ProRule" id="PRU00175"/>
    </source>
</evidence>
<keyword evidence="8" id="KW-1185">Reference proteome</keyword>
<evidence type="ECO:0000313" key="7">
    <source>
        <dbReference type="EMBL" id="THH32458.1"/>
    </source>
</evidence>